<reference evidence="2" key="1">
    <citation type="submission" date="2022-11" db="EMBL/GenBank/DDBJ databases">
        <authorList>
            <person name="Somphong A."/>
            <person name="Phongsopitanun W."/>
        </authorList>
    </citation>
    <scope>NUCLEOTIDE SEQUENCE</scope>
    <source>
        <strain evidence="2">Pm04-4</strain>
    </source>
</reference>
<evidence type="ECO:0000313" key="2">
    <source>
        <dbReference type="EMBL" id="MCY1141005.1"/>
    </source>
</evidence>
<keyword evidence="1" id="KW-1133">Transmembrane helix</keyword>
<gene>
    <name evidence="2" type="ORF">OWR29_23660</name>
</gene>
<keyword evidence="3" id="KW-1185">Reference proteome</keyword>
<comment type="caution">
    <text evidence="2">The sequence shown here is derived from an EMBL/GenBank/DDBJ whole genome shotgun (WGS) entry which is preliminary data.</text>
</comment>
<evidence type="ECO:0000256" key="1">
    <source>
        <dbReference type="SAM" id="Phobius"/>
    </source>
</evidence>
<keyword evidence="1" id="KW-0812">Transmembrane</keyword>
<accession>A0ABT4B3E8</accession>
<name>A0ABT4B3E8_9ACTN</name>
<feature type="transmembrane region" description="Helical" evidence="1">
    <location>
        <begin position="85"/>
        <end position="112"/>
    </location>
</feature>
<keyword evidence="1" id="KW-0472">Membrane</keyword>
<dbReference type="EMBL" id="JAPNTZ010000008">
    <property type="protein sequence ID" value="MCY1141005.1"/>
    <property type="molecule type" value="Genomic_DNA"/>
</dbReference>
<dbReference type="RefSeq" id="WP_267565375.1">
    <property type="nucleotide sequence ID" value="NZ_JAPNTZ010000008.1"/>
</dbReference>
<organism evidence="2 3">
    <name type="scientific">Paractinoplanes pyxinae</name>
    <dbReference type="NCBI Taxonomy" id="2997416"/>
    <lineage>
        <taxon>Bacteria</taxon>
        <taxon>Bacillati</taxon>
        <taxon>Actinomycetota</taxon>
        <taxon>Actinomycetes</taxon>
        <taxon>Micromonosporales</taxon>
        <taxon>Micromonosporaceae</taxon>
        <taxon>Paractinoplanes</taxon>
    </lineage>
</organism>
<sequence length="198" mass="21419">MDLENFVVARLDPAATRATRDDLDELWTSLLPDTYAARQGRSVFLRSVEEGLTPGGRPGAELEFRPGGWEVDLTRAATKTVVASAFLGGLLAVLGTAQLPAAVAAAVLPMLFEIRRVQLKASEQEILADLTGNAEIADGKTPDELYAALSPEIREQLSRLEFADFLDSLRRAGLLDQGDGDIIKVRPAGSSRFRITLK</sequence>
<protein>
    <submittedName>
        <fullName evidence="2">Uncharacterized protein</fullName>
    </submittedName>
</protein>
<dbReference type="Proteomes" id="UP001151002">
    <property type="component" value="Unassembled WGS sequence"/>
</dbReference>
<evidence type="ECO:0000313" key="3">
    <source>
        <dbReference type="Proteomes" id="UP001151002"/>
    </source>
</evidence>
<proteinExistence type="predicted"/>